<sequence length="68" mass="6964">MACGPVVAAAHSKMNVGGANTGAVGLLDIPDQLAGLDPLPDAQPLEREDMDHLDKDALGLGSRMPEPC</sequence>
<dbReference type="Proteomes" id="UP000199144">
    <property type="component" value="Unassembled WGS sequence"/>
</dbReference>
<organism evidence="1 2">
    <name type="scientific">Shimia aestuarii</name>
    <dbReference type="NCBI Taxonomy" id="254406"/>
    <lineage>
        <taxon>Bacteria</taxon>
        <taxon>Pseudomonadati</taxon>
        <taxon>Pseudomonadota</taxon>
        <taxon>Alphaproteobacteria</taxon>
        <taxon>Rhodobacterales</taxon>
        <taxon>Roseobacteraceae</taxon>
    </lineage>
</organism>
<keyword evidence="2" id="KW-1185">Reference proteome</keyword>
<name>A0A1I4PCM4_9RHOB</name>
<protein>
    <submittedName>
        <fullName evidence="1">Uncharacterized protein</fullName>
    </submittedName>
</protein>
<dbReference type="AlphaFoldDB" id="A0A1I4PCM4"/>
<reference evidence="1 2" key="1">
    <citation type="submission" date="2016-10" db="EMBL/GenBank/DDBJ databases">
        <authorList>
            <person name="de Groot N.N."/>
        </authorList>
    </citation>
    <scope>NUCLEOTIDE SEQUENCE [LARGE SCALE GENOMIC DNA]</scope>
    <source>
        <strain evidence="1 2">DSM 15283</strain>
    </source>
</reference>
<dbReference type="STRING" id="254406.SAMN04488042_105174"/>
<accession>A0A1I4PCM4</accession>
<dbReference type="EMBL" id="FOTQ01000005">
    <property type="protein sequence ID" value="SFM25345.1"/>
    <property type="molecule type" value="Genomic_DNA"/>
</dbReference>
<evidence type="ECO:0000313" key="2">
    <source>
        <dbReference type="Proteomes" id="UP000199144"/>
    </source>
</evidence>
<evidence type="ECO:0000313" key="1">
    <source>
        <dbReference type="EMBL" id="SFM25345.1"/>
    </source>
</evidence>
<gene>
    <name evidence="1" type="ORF">SAMN04488042_105174</name>
</gene>
<proteinExistence type="predicted"/>